<dbReference type="VEuPathDB" id="CryptoDB:Cvel_29451"/>
<dbReference type="AlphaFoldDB" id="A0A0G4HNF2"/>
<feature type="region of interest" description="Disordered" evidence="1">
    <location>
        <begin position="260"/>
        <end position="286"/>
    </location>
</feature>
<protein>
    <submittedName>
        <fullName evidence="3">Uncharacterized protein</fullName>
    </submittedName>
</protein>
<keyword evidence="2" id="KW-0732">Signal</keyword>
<reference evidence="3" key="1">
    <citation type="submission" date="2014-11" db="EMBL/GenBank/DDBJ databases">
        <authorList>
            <person name="Otto D Thomas"/>
            <person name="Naeem Raeece"/>
        </authorList>
    </citation>
    <scope>NUCLEOTIDE SEQUENCE</scope>
</reference>
<organism evidence="3">
    <name type="scientific">Chromera velia CCMP2878</name>
    <dbReference type="NCBI Taxonomy" id="1169474"/>
    <lineage>
        <taxon>Eukaryota</taxon>
        <taxon>Sar</taxon>
        <taxon>Alveolata</taxon>
        <taxon>Colpodellida</taxon>
        <taxon>Chromeraceae</taxon>
        <taxon>Chromera</taxon>
    </lineage>
</organism>
<proteinExistence type="predicted"/>
<evidence type="ECO:0000256" key="2">
    <source>
        <dbReference type="SAM" id="SignalP"/>
    </source>
</evidence>
<feature type="chain" id="PRO_5005191789" evidence="2">
    <location>
        <begin position="27"/>
        <end position="387"/>
    </location>
</feature>
<feature type="region of interest" description="Disordered" evidence="1">
    <location>
        <begin position="152"/>
        <end position="184"/>
    </location>
</feature>
<evidence type="ECO:0000313" key="3">
    <source>
        <dbReference type="EMBL" id="CEM45735.1"/>
    </source>
</evidence>
<name>A0A0G4HNF2_9ALVE</name>
<feature type="region of interest" description="Disordered" evidence="1">
    <location>
        <begin position="311"/>
        <end position="387"/>
    </location>
</feature>
<feature type="signal peptide" evidence="2">
    <location>
        <begin position="1"/>
        <end position="26"/>
    </location>
</feature>
<accession>A0A0G4HNF2</accession>
<gene>
    <name evidence="3" type="ORF">Cvel_29451</name>
</gene>
<dbReference type="EMBL" id="CDMZ01003261">
    <property type="protein sequence ID" value="CEM45735.1"/>
    <property type="molecule type" value="Genomic_DNA"/>
</dbReference>
<feature type="region of interest" description="Disordered" evidence="1">
    <location>
        <begin position="203"/>
        <end position="235"/>
    </location>
</feature>
<evidence type="ECO:0000256" key="1">
    <source>
        <dbReference type="SAM" id="MobiDB-lite"/>
    </source>
</evidence>
<sequence>MQPTSCSECLCSVVVQLECLVTFAVAFSAEETREDFPTGRSIEQPGGQNRELCRFPKQRGAERVFSLPLCILCSRLCVRPYWGLGGVLPVLCVSGRPLFRRGAGFALCCGKNPETPEGDPHTEDEEGGAEGASECSSCSLCVWASTLSERGGVRSPLWEESRDTGGGSSGRDTEDGEGGAEGASECSSCSLCIWASTLSERGGVRSPLWEESRDTGGGSSGRDAEDGEGGAEGASECSSCSLCVWASTLSERGGVRSLLWEESRDTGGGSSGRYAEDGEGGAEGASECSSCSLCVWASTLSERGGVRSLLWEESRDTGGGSSGRYAEDGEGGAEGASDYDPGAMEGGRDARWYSSVSGCRRKGEGKGPDTVGRVRVCGGASSQSASC</sequence>